<evidence type="ECO:0000313" key="4">
    <source>
        <dbReference type="Proteomes" id="UP000332933"/>
    </source>
</evidence>
<dbReference type="EMBL" id="CAADRA010007431">
    <property type="protein sequence ID" value="VFU01176.1"/>
    <property type="molecule type" value="Genomic_DNA"/>
</dbReference>
<organism evidence="3 4">
    <name type="scientific">Aphanomyces stellatus</name>
    <dbReference type="NCBI Taxonomy" id="120398"/>
    <lineage>
        <taxon>Eukaryota</taxon>
        <taxon>Sar</taxon>
        <taxon>Stramenopiles</taxon>
        <taxon>Oomycota</taxon>
        <taxon>Saprolegniomycetes</taxon>
        <taxon>Saprolegniales</taxon>
        <taxon>Verrucalvaceae</taxon>
        <taxon>Aphanomyces</taxon>
    </lineage>
</organism>
<protein>
    <submittedName>
        <fullName evidence="3">Aste57867_24537 protein</fullName>
    </submittedName>
</protein>
<dbReference type="InterPro" id="IPR011011">
    <property type="entry name" value="Znf_FYVE_PHD"/>
</dbReference>
<reference evidence="3 4" key="1">
    <citation type="submission" date="2019-03" db="EMBL/GenBank/DDBJ databases">
        <authorList>
            <person name="Gaulin E."/>
            <person name="Dumas B."/>
        </authorList>
    </citation>
    <scope>NUCLEOTIDE SEQUENCE [LARGE SCALE GENOMIC DNA]</scope>
    <source>
        <strain evidence="3">CBS 568.67</strain>
    </source>
</reference>
<gene>
    <name evidence="3" type="primary">Aste57867_24537</name>
    <name evidence="2" type="ORF">As57867_024460</name>
    <name evidence="3" type="ORF">ASTE57867_24537</name>
</gene>
<accession>A0A485LRR4</accession>
<dbReference type="Proteomes" id="UP000332933">
    <property type="component" value="Unassembled WGS sequence"/>
</dbReference>
<dbReference type="Gene3D" id="3.30.40.10">
    <property type="entry name" value="Zinc/RING finger domain, C3HC4 (zinc finger)"/>
    <property type="match status" value="1"/>
</dbReference>
<name>A0A485LRR4_9STRA</name>
<dbReference type="AlphaFoldDB" id="A0A485LRR4"/>
<proteinExistence type="predicted"/>
<keyword evidence="4" id="KW-1185">Reference proteome</keyword>
<dbReference type="EMBL" id="VJMH01007405">
    <property type="protein sequence ID" value="KAF0683413.1"/>
    <property type="molecule type" value="Genomic_DNA"/>
</dbReference>
<feature type="region of interest" description="Disordered" evidence="1">
    <location>
        <begin position="120"/>
        <end position="180"/>
    </location>
</feature>
<sequence>MRRRAVNLIQDADANVMDRLSHQTHWVDPADEYECQSCKTLFHWNPKTNCSWCGHVICSDCTENLIVEGTVVCLTTGALSEVSIEIDSCTPCFFDKFVGLVSAYVEIPDESCGSFDTIPEESSMEPSFVPLSKPVATHKTRPVASPLPPPSPRKPSFAKRLFGGKSVPENPRPRKSNWAR</sequence>
<evidence type="ECO:0000256" key="1">
    <source>
        <dbReference type="SAM" id="MobiDB-lite"/>
    </source>
</evidence>
<evidence type="ECO:0000313" key="2">
    <source>
        <dbReference type="EMBL" id="KAF0683413.1"/>
    </source>
</evidence>
<dbReference type="OrthoDB" id="10299599at2759"/>
<evidence type="ECO:0000313" key="3">
    <source>
        <dbReference type="EMBL" id="VFU01176.1"/>
    </source>
</evidence>
<reference evidence="2" key="2">
    <citation type="submission" date="2019-06" db="EMBL/GenBank/DDBJ databases">
        <title>Genomics analysis of Aphanomyces spp. identifies a new class of oomycete effector associated with host adaptation.</title>
        <authorList>
            <person name="Gaulin E."/>
        </authorList>
    </citation>
    <scope>NUCLEOTIDE SEQUENCE</scope>
    <source>
        <strain evidence="2">CBS 578.67</strain>
    </source>
</reference>
<dbReference type="SUPFAM" id="SSF57903">
    <property type="entry name" value="FYVE/PHD zinc finger"/>
    <property type="match status" value="1"/>
</dbReference>
<dbReference type="InterPro" id="IPR013083">
    <property type="entry name" value="Znf_RING/FYVE/PHD"/>
</dbReference>